<evidence type="ECO:0000256" key="5">
    <source>
        <dbReference type="ARBA" id="ARBA00022553"/>
    </source>
</evidence>
<dbReference type="SUPFAM" id="SSF47384">
    <property type="entry name" value="Homodimeric domain of signal transducing histidine kinase"/>
    <property type="match status" value="1"/>
</dbReference>
<dbReference type="SUPFAM" id="SSF158472">
    <property type="entry name" value="HAMP domain-like"/>
    <property type="match status" value="1"/>
</dbReference>
<accession>A0A842EVM7</accession>
<dbReference type="Gene3D" id="6.10.340.10">
    <property type="match status" value="1"/>
</dbReference>
<dbReference type="EMBL" id="JAARZA010000001">
    <property type="protein sequence ID" value="MBC2239265.1"/>
    <property type="molecule type" value="Genomic_DNA"/>
</dbReference>
<evidence type="ECO:0000256" key="8">
    <source>
        <dbReference type="ARBA" id="ARBA00022741"/>
    </source>
</evidence>
<dbReference type="PANTHER" id="PTHR45528">
    <property type="entry name" value="SENSOR HISTIDINE KINASE CPXA"/>
    <property type="match status" value="1"/>
</dbReference>
<keyword evidence="4" id="KW-1003">Cell membrane</keyword>
<dbReference type="FunFam" id="1.10.287.130:FF:000001">
    <property type="entry name" value="Two-component sensor histidine kinase"/>
    <property type="match status" value="1"/>
</dbReference>
<dbReference type="SUPFAM" id="SSF55874">
    <property type="entry name" value="ATPase domain of HSP90 chaperone/DNA topoisomerase II/histidine kinase"/>
    <property type="match status" value="1"/>
</dbReference>
<dbReference type="Gene3D" id="1.10.287.130">
    <property type="match status" value="1"/>
</dbReference>
<keyword evidence="10" id="KW-0067">ATP-binding</keyword>
<dbReference type="CDD" id="cd06225">
    <property type="entry name" value="HAMP"/>
    <property type="match status" value="1"/>
</dbReference>
<evidence type="ECO:0000256" key="1">
    <source>
        <dbReference type="ARBA" id="ARBA00000085"/>
    </source>
</evidence>
<evidence type="ECO:0000256" key="11">
    <source>
        <dbReference type="ARBA" id="ARBA00022989"/>
    </source>
</evidence>
<sequence>MSIKMRFMLSYIAVILLTGVFLISAFVLGMCTLTGASPGQLYKSATLQRPLSTDEENAFLELKMLAKNTPDKLLQYQNFEKLENSGIQVVVRKNDTIVYSSSELSKKSLLVHMPEYELNNLNMRGTIDNQGDLFRYIKFDFLYSEGSHGSVMVLQPENSYTEIMQKWGIPIVGIILLFGFLVIALLSYFVAKSVIQPILHLKEGAEKIEAGNLDFEMEKTTGKNEIATLISTFEKMRIRLKKSLEVQEQYENNRKELLSNISHDLKTPITSIVGYIEGIQDGVANTPEKQAKYLEIAHTKAKDMNALIDELFLFSKLDLHKEPFYMRSVDLNALLAQIAEESEFSFPDAQISLTVPDEKLMTNADREKLKRVFENLIHNSMKYMDKTQAKITIQLEKQQDMAIITFGDNGKGIPDANLNAIFDRFYREEQSRNSNTGGSGLGLSIAKQIVEEHQGRIWATSELGVGTAVCVALPLKEEEAG</sequence>
<dbReference type="InterPro" id="IPR003661">
    <property type="entry name" value="HisK_dim/P_dom"/>
</dbReference>
<dbReference type="AlphaFoldDB" id="A0A842EVM7"/>
<dbReference type="CDD" id="cd00082">
    <property type="entry name" value="HisKA"/>
    <property type="match status" value="1"/>
</dbReference>
<keyword evidence="8" id="KW-0547">Nucleotide-binding</keyword>
<evidence type="ECO:0000313" key="17">
    <source>
        <dbReference type="EMBL" id="MBC2239265.1"/>
    </source>
</evidence>
<dbReference type="PANTHER" id="PTHR45528:SF1">
    <property type="entry name" value="SENSOR HISTIDINE KINASE CPXA"/>
    <property type="match status" value="1"/>
</dbReference>
<feature type="transmembrane region" description="Helical" evidence="14">
    <location>
        <begin position="167"/>
        <end position="191"/>
    </location>
</feature>
<evidence type="ECO:0000256" key="14">
    <source>
        <dbReference type="SAM" id="Phobius"/>
    </source>
</evidence>
<proteinExistence type="predicted"/>
<evidence type="ECO:0000259" key="15">
    <source>
        <dbReference type="PROSITE" id="PS50109"/>
    </source>
</evidence>
<protein>
    <recommendedName>
        <fullName evidence="3">histidine kinase</fullName>
        <ecNumber evidence="3">2.7.13.3</ecNumber>
    </recommendedName>
</protein>
<dbReference type="FunFam" id="3.30.565.10:FF:000006">
    <property type="entry name" value="Sensor histidine kinase WalK"/>
    <property type="match status" value="1"/>
</dbReference>
<dbReference type="InterPro" id="IPR050398">
    <property type="entry name" value="HssS/ArlS-like"/>
</dbReference>
<dbReference type="Pfam" id="PF02518">
    <property type="entry name" value="HATPase_c"/>
    <property type="match status" value="1"/>
</dbReference>
<keyword evidence="11 14" id="KW-1133">Transmembrane helix</keyword>
<dbReference type="PROSITE" id="PS50109">
    <property type="entry name" value="HIS_KIN"/>
    <property type="match status" value="1"/>
</dbReference>
<dbReference type="GO" id="GO:0000155">
    <property type="term" value="F:phosphorelay sensor kinase activity"/>
    <property type="evidence" value="ECO:0007669"/>
    <property type="project" value="InterPro"/>
</dbReference>
<keyword evidence="13 14" id="KW-0472">Membrane</keyword>
<organism evidence="17 18">
    <name type="scientific">Listeria booriae</name>
    <dbReference type="NCBI Taxonomy" id="1552123"/>
    <lineage>
        <taxon>Bacteria</taxon>
        <taxon>Bacillati</taxon>
        <taxon>Bacillota</taxon>
        <taxon>Bacilli</taxon>
        <taxon>Bacillales</taxon>
        <taxon>Listeriaceae</taxon>
        <taxon>Listeria</taxon>
    </lineage>
</organism>
<dbReference type="Pfam" id="PF00672">
    <property type="entry name" value="HAMP"/>
    <property type="match status" value="1"/>
</dbReference>
<keyword evidence="5" id="KW-0597">Phosphoprotein</keyword>
<evidence type="ECO:0000256" key="4">
    <source>
        <dbReference type="ARBA" id="ARBA00022475"/>
    </source>
</evidence>
<evidence type="ECO:0000256" key="9">
    <source>
        <dbReference type="ARBA" id="ARBA00022777"/>
    </source>
</evidence>
<gene>
    <name evidence="17" type="ORF">HCB35_02155</name>
</gene>
<dbReference type="InterPro" id="IPR005467">
    <property type="entry name" value="His_kinase_dom"/>
</dbReference>
<dbReference type="GO" id="GO:0005524">
    <property type="term" value="F:ATP binding"/>
    <property type="evidence" value="ECO:0007669"/>
    <property type="project" value="UniProtKB-KW"/>
</dbReference>
<dbReference type="RefSeq" id="WP_185539812.1">
    <property type="nucleotide sequence ID" value="NZ_JAARZA010000001.1"/>
</dbReference>
<feature type="domain" description="Histidine kinase" evidence="15">
    <location>
        <begin position="260"/>
        <end position="477"/>
    </location>
</feature>
<comment type="caution">
    <text evidence="17">The sequence shown here is derived from an EMBL/GenBank/DDBJ whole genome shotgun (WGS) entry which is preliminary data.</text>
</comment>
<dbReference type="InterPro" id="IPR004358">
    <property type="entry name" value="Sig_transdc_His_kin-like_C"/>
</dbReference>
<name>A0A842EVM7_9LIST</name>
<evidence type="ECO:0000259" key="16">
    <source>
        <dbReference type="PROSITE" id="PS50885"/>
    </source>
</evidence>
<dbReference type="InterPro" id="IPR036890">
    <property type="entry name" value="HATPase_C_sf"/>
</dbReference>
<dbReference type="PRINTS" id="PR00344">
    <property type="entry name" value="BCTRLSENSOR"/>
</dbReference>
<evidence type="ECO:0000256" key="3">
    <source>
        <dbReference type="ARBA" id="ARBA00012438"/>
    </source>
</evidence>
<evidence type="ECO:0000256" key="13">
    <source>
        <dbReference type="ARBA" id="ARBA00023136"/>
    </source>
</evidence>
<dbReference type="CDD" id="cd00075">
    <property type="entry name" value="HATPase"/>
    <property type="match status" value="1"/>
</dbReference>
<feature type="domain" description="HAMP" evidence="16">
    <location>
        <begin position="192"/>
        <end position="245"/>
    </location>
</feature>
<keyword evidence="7 14" id="KW-0812">Transmembrane</keyword>
<reference evidence="17 18" key="1">
    <citation type="submission" date="2020-03" db="EMBL/GenBank/DDBJ databases">
        <title>Soil Listeria distribution.</title>
        <authorList>
            <person name="Liao J."/>
            <person name="Wiedmann M."/>
        </authorList>
    </citation>
    <scope>NUCLEOTIDE SEQUENCE [LARGE SCALE GENOMIC DNA]</scope>
    <source>
        <strain evidence="17 18">FSL L7-0149</strain>
    </source>
</reference>
<dbReference type="SMART" id="SM00387">
    <property type="entry name" value="HATPase_c"/>
    <property type="match status" value="1"/>
</dbReference>
<dbReference type="SMART" id="SM00388">
    <property type="entry name" value="HisKA"/>
    <property type="match status" value="1"/>
</dbReference>
<evidence type="ECO:0000256" key="12">
    <source>
        <dbReference type="ARBA" id="ARBA00023012"/>
    </source>
</evidence>
<dbReference type="Gene3D" id="3.30.565.10">
    <property type="entry name" value="Histidine kinase-like ATPase, C-terminal domain"/>
    <property type="match status" value="1"/>
</dbReference>
<keyword evidence="9 17" id="KW-0418">Kinase</keyword>
<evidence type="ECO:0000256" key="7">
    <source>
        <dbReference type="ARBA" id="ARBA00022692"/>
    </source>
</evidence>
<dbReference type="InterPro" id="IPR003594">
    <property type="entry name" value="HATPase_dom"/>
</dbReference>
<dbReference type="Proteomes" id="UP000553016">
    <property type="component" value="Unassembled WGS sequence"/>
</dbReference>
<dbReference type="InterPro" id="IPR003660">
    <property type="entry name" value="HAMP_dom"/>
</dbReference>
<dbReference type="Pfam" id="PF00512">
    <property type="entry name" value="HisKA"/>
    <property type="match status" value="1"/>
</dbReference>
<evidence type="ECO:0000256" key="6">
    <source>
        <dbReference type="ARBA" id="ARBA00022679"/>
    </source>
</evidence>
<dbReference type="SMART" id="SM00304">
    <property type="entry name" value="HAMP"/>
    <property type="match status" value="1"/>
</dbReference>
<dbReference type="PROSITE" id="PS50885">
    <property type="entry name" value="HAMP"/>
    <property type="match status" value="1"/>
</dbReference>
<comment type="subcellular location">
    <subcellularLocation>
        <location evidence="2">Cell membrane</location>
        <topology evidence="2">Multi-pass membrane protein</topology>
    </subcellularLocation>
</comment>
<dbReference type="InterPro" id="IPR036097">
    <property type="entry name" value="HisK_dim/P_sf"/>
</dbReference>
<evidence type="ECO:0000256" key="10">
    <source>
        <dbReference type="ARBA" id="ARBA00022840"/>
    </source>
</evidence>
<evidence type="ECO:0000313" key="18">
    <source>
        <dbReference type="Proteomes" id="UP000553016"/>
    </source>
</evidence>
<comment type="catalytic activity">
    <reaction evidence="1">
        <text>ATP + protein L-histidine = ADP + protein N-phospho-L-histidine.</text>
        <dbReference type="EC" id="2.7.13.3"/>
    </reaction>
</comment>
<dbReference type="GO" id="GO:0005886">
    <property type="term" value="C:plasma membrane"/>
    <property type="evidence" value="ECO:0007669"/>
    <property type="project" value="UniProtKB-SubCell"/>
</dbReference>
<dbReference type="EC" id="2.7.13.3" evidence="3"/>
<keyword evidence="12" id="KW-0902">Two-component regulatory system</keyword>
<keyword evidence="6" id="KW-0808">Transferase</keyword>
<evidence type="ECO:0000256" key="2">
    <source>
        <dbReference type="ARBA" id="ARBA00004651"/>
    </source>
</evidence>